<dbReference type="PANTHER" id="PTHR33478">
    <property type="entry name" value="EXTRACELLULAR METALLOPROTEINASE MEP"/>
    <property type="match status" value="1"/>
</dbReference>
<keyword evidence="5 12" id="KW-0479">Metal-binding</keyword>
<dbReference type="Proteomes" id="UP000663850">
    <property type="component" value="Unassembled WGS sequence"/>
</dbReference>
<dbReference type="SUPFAM" id="SSF55486">
    <property type="entry name" value="Metalloproteases ('zincins'), catalytic domain"/>
    <property type="match status" value="1"/>
</dbReference>
<proteinExistence type="inferred from homology"/>
<feature type="binding site" evidence="12">
    <location>
        <position position="548"/>
    </location>
    <ligand>
        <name>Zn(2+)</name>
        <dbReference type="ChEBI" id="CHEBI:29105"/>
        <note>catalytic</note>
    </ligand>
</feature>
<evidence type="ECO:0000256" key="11">
    <source>
        <dbReference type="PIRSR" id="PIRSR601842-1"/>
    </source>
</evidence>
<evidence type="ECO:0000313" key="16">
    <source>
        <dbReference type="Proteomes" id="UP000663850"/>
    </source>
</evidence>
<feature type="binding site" evidence="12">
    <location>
        <position position="579"/>
    </location>
    <ligand>
        <name>Zn(2+)</name>
        <dbReference type="ChEBI" id="CHEBI:29105"/>
        <note>catalytic</note>
    </ligand>
</feature>
<keyword evidence="8 12" id="KW-0862">Zinc</keyword>
<organism evidence="15 16">
    <name type="scientific">Rhizoctonia solani</name>
    <dbReference type="NCBI Taxonomy" id="456999"/>
    <lineage>
        <taxon>Eukaryota</taxon>
        <taxon>Fungi</taxon>
        <taxon>Dikarya</taxon>
        <taxon>Basidiomycota</taxon>
        <taxon>Agaricomycotina</taxon>
        <taxon>Agaricomycetes</taxon>
        <taxon>Cantharellales</taxon>
        <taxon>Ceratobasidiaceae</taxon>
        <taxon>Rhizoctonia</taxon>
    </lineage>
</organism>
<comment type="similarity">
    <text evidence="2 13">Belongs to the peptidase M36 family.</text>
</comment>
<gene>
    <name evidence="15" type="ORF">RDB_LOCUS20438</name>
</gene>
<dbReference type="AlphaFoldDB" id="A0A8H2XPI1"/>
<dbReference type="InterPro" id="IPR050371">
    <property type="entry name" value="Fungal_virulence_M36"/>
</dbReference>
<evidence type="ECO:0000256" key="13">
    <source>
        <dbReference type="RuleBase" id="RU364017"/>
    </source>
</evidence>
<dbReference type="Pfam" id="PF07504">
    <property type="entry name" value="FTP"/>
    <property type="match status" value="1"/>
</dbReference>
<name>A0A8H2XPI1_9AGAM</name>
<dbReference type="GO" id="GO:0008270">
    <property type="term" value="F:zinc ion binding"/>
    <property type="evidence" value="ECO:0007669"/>
    <property type="project" value="InterPro"/>
</dbReference>
<dbReference type="CDD" id="cd09596">
    <property type="entry name" value="M36"/>
    <property type="match status" value="1"/>
</dbReference>
<keyword evidence="3 13" id="KW-0964">Secreted</keyword>
<protein>
    <recommendedName>
        <fullName evidence="13">Extracellular metalloproteinase</fullName>
        <ecNumber evidence="13">3.4.24.-</ecNumber>
    </recommendedName>
    <alternativeName>
        <fullName evidence="13">Fungalysin</fullName>
    </alternativeName>
</protein>
<evidence type="ECO:0000256" key="5">
    <source>
        <dbReference type="ARBA" id="ARBA00022723"/>
    </source>
</evidence>
<accession>A0A8H2XPI1</accession>
<dbReference type="Gene3D" id="1.10.390.10">
    <property type="entry name" value="Neutral Protease Domain 2"/>
    <property type="match status" value="1"/>
</dbReference>
<evidence type="ECO:0000256" key="1">
    <source>
        <dbReference type="ARBA" id="ARBA00004613"/>
    </source>
</evidence>
<reference evidence="15" key="1">
    <citation type="submission" date="2021-01" db="EMBL/GenBank/DDBJ databases">
        <authorList>
            <person name="Kaushik A."/>
        </authorList>
    </citation>
    <scope>NUCLEOTIDE SEQUENCE</scope>
    <source>
        <strain evidence="15">Type strain: AG8-Rh-89/</strain>
    </source>
</reference>
<keyword evidence="4 13" id="KW-0645">Protease</keyword>
<keyword evidence="7 13" id="KW-0378">Hydrolase</keyword>
<keyword evidence="9 13" id="KW-0482">Metalloprotease</keyword>
<dbReference type="InterPro" id="IPR011096">
    <property type="entry name" value="FTP_domain"/>
</dbReference>
<evidence type="ECO:0000256" key="6">
    <source>
        <dbReference type="ARBA" id="ARBA00022729"/>
    </source>
</evidence>
<evidence type="ECO:0000313" key="15">
    <source>
        <dbReference type="EMBL" id="CAE6432109.1"/>
    </source>
</evidence>
<feature type="active site" evidence="11">
    <location>
        <position position="549"/>
    </location>
</feature>
<evidence type="ECO:0000259" key="14">
    <source>
        <dbReference type="Pfam" id="PF07504"/>
    </source>
</evidence>
<dbReference type="InterPro" id="IPR001842">
    <property type="entry name" value="Peptidase_M36"/>
</dbReference>
<sequence>MGVLSRAYILTSIALVSLGTVVAHRTIRKSLNFRPPLIADFFTDPLPILSSRDSFQTAHAFLRQLAYPDDSYFIRKDSYTDEITGISHIYVRQVLDGLEVADGNINLNIRDGQILSYGNSFFAGSTKHSLLSNPNWHQAVYCSEAAIGSNDPACGIDLDRLQAIASRHAFDAAKYYHDPRTAAFYLLQVVYPDPASLTLSVDSLEAESHECTDPLEGRISCKSWLVTSHSAGLRPIYARQVYVQTPGANGLTSLNLAWRLEVPLPENHYIAYVSVHDPSKIISLSDSIVDAPSPYGEGWQSTLQRRVFDQDQVTFASIDLVQARSHPEIVPHGYTPIPQVGTYRVWKWGTNDPQSGNRTLEVAPADRIASPLGWHSVPAGMDPLEVYPDLDEDVIVNFTTTVGNNVIAQEKWDASPEWKTHRRPDGGPNLTFDFSYAADPSEPGWEKVEPSQYVNLSITQVFYTANMYHDLLYLYGFDEASGNFQQYNFGKRGAEGDAIILDAQAGGEFNGAYFTNTVDGVKPFCRMHIWDLSTPFRDGGLDAGILIHELSHGLSSRLTGGPNNLDCLGKGRYSGGLGEGWSDFIATTVRSTSTYQDYPIGAWAMNNKSGQRGVMYSTNTAINPAVYGDVLKLDYNQLHAIGAVWAEILYVVSNKLIDKHGFADSLFPSSESDFYQFVTRDDGTLTKVPKHGNTLMLQLIVTGMKMQPCNPSFITARNAILAADKALTGGVNNCTLWNAFASRGLGTDAKEYRLPPPLDLNGHEVPFGCK</sequence>
<comment type="cofactor">
    <cofactor evidence="12">
        <name>Zn(2+)</name>
        <dbReference type="ChEBI" id="CHEBI:29105"/>
    </cofactor>
    <text evidence="12">Binds 1 zinc ion per subunit.</text>
</comment>
<feature type="binding site" evidence="12">
    <location>
        <position position="552"/>
    </location>
    <ligand>
        <name>Zn(2+)</name>
        <dbReference type="ChEBI" id="CHEBI:29105"/>
        <note>catalytic</note>
    </ligand>
</feature>
<evidence type="ECO:0000256" key="12">
    <source>
        <dbReference type="PIRSR" id="PIRSR601842-2"/>
    </source>
</evidence>
<dbReference type="InterPro" id="IPR027268">
    <property type="entry name" value="Peptidase_M4/M1_CTD_sf"/>
</dbReference>
<dbReference type="EMBL" id="CAJMWZ010001139">
    <property type="protein sequence ID" value="CAE6432109.1"/>
    <property type="molecule type" value="Genomic_DNA"/>
</dbReference>
<evidence type="ECO:0000256" key="8">
    <source>
        <dbReference type="ARBA" id="ARBA00022833"/>
    </source>
</evidence>
<dbReference type="GO" id="GO:0005615">
    <property type="term" value="C:extracellular space"/>
    <property type="evidence" value="ECO:0007669"/>
    <property type="project" value="InterPro"/>
</dbReference>
<evidence type="ECO:0000256" key="3">
    <source>
        <dbReference type="ARBA" id="ARBA00022525"/>
    </source>
</evidence>
<comment type="caution">
    <text evidence="15">The sequence shown here is derived from an EMBL/GenBank/DDBJ whole genome shotgun (WGS) entry which is preliminary data.</text>
</comment>
<dbReference type="GO" id="GO:0004222">
    <property type="term" value="F:metalloendopeptidase activity"/>
    <property type="evidence" value="ECO:0007669"/>
    <property type="project" value="InterPro"/>
</dbReference>
<evidence type="ECO:0000256" key="7">
    <source>
        <dbReference type="ARBA" id="ARBA00022801"/>
    </source>
</evidence>
<evidence type="ECO:0000256" key="10">
    <source>
        <dbReference type="ARBA" id="ARBA00023145"/>
    </source>
</evidence>
<dbReference type="EC" id="3.4.24.-" evidence="13"/>
<dbReference type="Gene3D" id="3.10.170.10">
    <property type="match status" value="1"/>
</dbReference>
<dbReference type="Pfam" id="PF02128">
    <property type="entry name" value="Peptidase_M36"/>
    <property type="match status" value="1"/>
</dbReference>
<evidence type="ECO:0000256" key="2">
    <source>
        <dbReference type="ARBA" id="ARBA00006006"/>
    </source>
</evidence>
<keyword evidence="10 13" id="KW-0865">Zymogen</keyword>
<dbReference type="GO" id="GO:0006508">
    <property type="term" value="P:proteolysis"/>
    <property type="evidence" value="ECO:0007669"/>
    <property type="project" value="UniProtKB-KW"/>
</dbReference>
<evidence type="ECO:0000256" key="9">
    <source>
        <dbReference type="ARBA" id="ARBA00023049"/>
    </source>
</evidence>
<feature type="domain" description="FTP" evidence="14">
    <location>
        <begin position="73"/>
        <end position="121"/>
    </location>
</feature>
<keyword evidence="6" id="KW-0732">Signal</keyword>
<comment type="subcellular location">
    <subcellularLocation>
        <location evidence="1 13">Secreted</location>
    </subcellularLocation>
</comment>
<evidence type="ECO:0000256" key="4">
    <source>
        <dbReference type="ARBA" id="ARBA00022670"/>
    </source>
</evidence>
<dbReference type="PANTHER" id="PTHR33478:SF1">
    <property type="entry name" value="EXTRACELLULAR METALLOPROTEINASE MEP"/>
    <property type="match status" value="1"/>
</dbReference>